<dbReference type="PANTHER" id="PTHR21310:SF15">
    <property type="entry name" value="AMINOGLYCOSIDE PHOSPHOTRANSFERASE DOMAIN-CONTAINING PROTEIN"/>
    <property type="match status" value="1"/>
</dbReference>
<reference evidence="2" key="1">
    <citation type="journal article" date="2022" name="Syst. Appl. Microbiol.">
        <title>Natronocalculus amylovorans gen. nov., sp. nov., and Natranaeroarchaeum aerophilus sp. nov., dominant culturable amylolytic natronoarchaea from hypersaline soda lakes in southwestern Siberia.</title>
        <authorList>
            <person name="Sorokin D.Y."/>
            <person name="Elcheninov A.G."/>
            <person name="Khizhniak T.V."/>
            <person name="Koenen M."/>
            <person name="Bale N.J."/>
            <person name="Damste J.S.S."/>
            <person name="Kublanov I.V."/>
        </authorList>
    </citation>
    <scope>NUCLEOTIDE SEQUENCE</scope>
    <source>
        <strain evidence="2">AArc-St2</strain>
    </source>
</reference>
<dbReference type="InterPro" id="IPR002575">
    <property type="entry name" value="Aminoglycoside_PTrfase"/>
</dbReference>
<name>A0AAE3FU05_9EURY</name>
<reference evidence="2" key="2">
    <citation type="submission" date="2022-02" db="EMBL/GenBank/DDBJ databases">
        <authorList>
            <person name="Elcheninov A.G."/>
            <person name="Sorokin D.Y."/>
            <person name="Kublanov I.V."/>
        </authorList>
    </citation>
    <scope>NUCLEOTIDE SEQUENCE</scope>
    <source>
        <strain evidence="2">AArc-St2</strain>
    </source>
</reference>
<gene>
    <name evidence="2" type="ORF">AArcSt2_00080</name>
</gene>
<dbReference type="Pfam" id="PF01636">
    <property type="entry name" value="APH"/>
    <property type="match status" value="1"/>
</dbReference>
<dbReference type="AlphaFoldDB" id="A0AAE3FU05"/>
<sequence length="308" mass="33411">MTPIEAIVAACFPTESVRSTTEPSQGNEKRTSIVTLSSGRQVVIQQSRSERSLETQFVLTREIIARTDVPVAAPIAAGALDGTPYLISEHVAGTDLHTQFTQYDQTDQREIAYAFGRVLGTLHDAFQFSRCGDVFATNGSLAVQPSTGDSWLRSYALAGIDALPDAFGRYREPLTSTINEANSSENLDARLYPWDLRPGNALVRDGELTAIVDWSQPKAAPPGLSVAKVSHLVAAWYGESPAQLHAALRSGYRSIRSLPSVSTVEQIAALTHSAVDSNGIITRPGYPEQRGMAAADFHRTHFDRILES</sequence>
<dbReference type="InterPro" id="IPR051678">
    <property type="entry name" value="AGP_Transferase"/>
</dbReference>
<protein>
    <submittedName>
        <fullName evidence="2">Phosphotransferase</fullName>
    </submittedName>
</protein>
<evidence type="ECO:0000313" key="3">
    <source>
        <dbReference type="Proteomes" id="UP001203207"/>
    </source>
</evidence>
<dbReference type="EMBL" id="JAKRVX010000001">
    <property type="protein sequence ID" value="MCL9815334.1"/>
    <property type="molecule type" value="Genomic_DNA"/>
</dbReference>
<keyword evidence="3" id="KW-1185">Reference proteome</keyword>
<dbReference type="SUPFAM" id="SSF56112">
    <property type="entry name" value="Protein kinase-like (PK-like)"/>
    <property type="match status" value="1"/>
</dbReference>
<dbReference type="InterPro" id="IPR011009">
    <property type="entry name" value="Kinase-like_dom_sf"/>
</dbReference>
<organism evidence="2 3">
    <name type="scientific">Natronocalculus amylovorans</name>
    <dbReference type="NCBI Taxonomy" id="2917812"/>
    <lineage>
        <taxon>Archaea</taxon>
        <taxon>Methanobacteriati</taxon>
        <taxon>Methanobacteriota</taxon>
        <taxon>Stenosarchaea group</taxon>
        <taxon>Halobacteria</taxon>
        <taxon>Halobacteriales</taxon>
        <taxon>Haloferacaceae</taxon>
        <taxon>Natronocalculus</taxon>
    </lineage>
</organism>
<dbReference type="PANTHER" id="PTHR21310">
    <property type="entry name" value="AMINOGLYCOSIDE PHOSPHOTRANSFERASE-RELATED-RELATED"/>
    <property type="match status" value="1"/>
</dbReference>
<dbReference type="RefSeq" id="WP_250582125.1">
    <property type="nucleotide sequence ID" value="NZ_JAKRVX010000001.1"/>
</dbReference>
<comment type="caution">
    <text evidence="2">The sequence shown here is derived from an EMBL/GenBank/DDBJ whole genome shotgun (WGS) entry which is preliminary data.</text>
</comment>
<dbReference type="Gene3D" id="3.90.1200.10">
    <property type="match status" value="1"/>
</dbReference>
<feature type="domain" description="Aminoglycoside phosphotransferase" evidence="1">
    <location>
        <begin position="21"/>
        <end position="252"/>
    </location>
</feature>
<proteinExistence type="predicted"/>
<accession>A0AAE3FU05</accession>
<evidence type="ECO:0000313" key="2">
    <source>
        <dbReference type="EMBL" id="MCL9815334.1"/>
    </source>
</evidence>
<dbReference type="Proteomes" id="UP001203207">
    <property type="component" value="Unassembled WGS sequence"/>
</dbReference>
<evidence type="ECO:0000259" key="1">
    <source>
        <dbReference type="Pfam" id="PF01636"/>
    </source>
</evidence>